<dbReference type="Proteomes" id="UP001151760">
    <property type="component" value="Unassembled WGS sequence"/>
</dbReference>
<reference evidence="2" key="2">
    <citation type="submission" date="2022-01" db="EMBL/GenBank/DDBJ databases">
        <authorList>
            <person name="Yamashiro T."/>
            <person name="Shiraishi A."/>
            <person name="Satake H."/>
            <person name="Nakayama K."/>
        </authorList>
    </citation>
    <scope>NUCLEOTIDE SEQUENCE</scope>
</reference>
<proteinExistence type="predicted"/>
<feature type="compositionally biased region" description="Acidic residues" evidence="1">
    <location>
        <begin position="329"/>
        <end position="341"/>
    </location>
</feature>
<reference evidence="2" key="1">
    <citation type="journal article" date="2022" name="Int. J. Mol. Sci.">
        <title>Draft Genome of Tanacetum Coccineum: Genomic Comparison of Closely Related Tanacetum-Family Plants.</title>
        <authorList>
            <person name="Yamashiro T."/>
            <person name="Shiraishi A."/>
            <person name="Nakayama K."/>
            <person name="Satake H."/>
        </authorList>
    </citation>
    <scope>NUCLEOTIDE SEQUENCE</scope>
</reference>
<feature type="region of interest" description="Disordered" evidence="1">
    <location>
        <begin position="322"/>
        <end position="341"/>
    </location>
</feature>
<organism evidence="2 3">
    <name type="scientific">Tanacetum coccineum</name>
    <dbReference type="NCBI Taxonomy" id="301880"/>
    <lineage>
        <taxon>Eukaryota</taxon>
        <taxon>Viridiplantae</taxon>
        <taxon>Streptophyta</taxon>
        <taxon>Embryophyta</taxon>
        <taxon>Tracheophyta</taxon>
        <taxon>Spermatophyta</taxon>
        <taxon>Magnoliopsida</taxon>
        <taxon>eudicotyledons</taxon>
        <taxon>Gunneridae</taxon>
        <taxon>Pentapetalae</taxon>
        <taxon>asterids</taxon>
        <taxon>campanulids</taxon>
        <taxon>Asterales</taxon>
        <taxon>Asteraceae</taxon>
        <taxon>Asteroideae</taxon>
        <taxon>Anthemideae</taxon>
        <taxon>Anthemidinae</taxon>
        <taxon>Tanacetum</taxon>
    </lineage>
</organism>
<evidence type="ECO:0000313" key="2">
    <source>
        <dbReference type="EMBL" id="GJT60842.1"/>
    </source>
</evidence>
<keyword evidence="3" id="KW-1185">Reference proteome</keyword>
<sequence length="341" mass="38608">MDSISPLMDDILAFLIPISKGRSVVSIIARVVVAATTYFLWMELNSRLFTKKIMSVDKLVQSICSTVRLKLVTFRFKKTSPTSRKLLDMWKVPKQCIVHNGSAGLNLDNRRLDVFGTSVISRRHRVLCHLGFTFHYFRRRRSSSRNRGSLISNTASGVVMSADSAVTYTSVHSEARSWSIPSEDPYEEAARQLLEQAPHSPEYDLVPAEDEAPTPPLPPFFLSLRIRPPHTRAAMRQMRATAPSTYHSLLPSGTPTIVNLYLYLRHPLAAELIFPEATRPPRRGYTYYSRPGCAVWEEVLLLLSLDSQDPLWPIESDHSLCRHYRDQDPDSTEEGGNDDPP</sequence>
<comment type="caution">
    <text evidence="2">The sequence shown here is derived from an EMBL/GenBank/DDBJ whole genome shotgun (WGS) entry which is preliminary data.</text>
</comment>
<evidence type="ECO:0000256" key="1">
    <source>
        <dbReference type="SAM" id="MobiDB-lite"/>
    </source>
</evidence>
<dbReference type="EMBL" id="BQNB010017235">
    <property type="protein sequence ID" value="GJT60842.1"/>
    <property type="molecule type" value="Genomic_DNA"/>
</dbReference>
<evidence type="ECO:0000313" key="3">
    <source>
        <dbReference type="Proteomes" id="UP001151760"/>
    </source>
</evidence>
<accession>A0ABQ5FC81</accession>
<name>A0ABQ5FC81_9ASTR</name>
<gene>
    <name evidence="2" type="ORF">Tco_1004375</name>
</gene>
<protein>
    <submittedName>
        <fullName evidence="2">Uncharacterized protein</fullName>
    </submittedName>
</protein>